<feature type="chain" id="PRO_5029748697" evidence="12">
    <location>
        <begin position="21"/>
        <end position="254"/>
    </location>
</feature>
<feature type="compositionally biased region" description="Basic and acidic residues" evidence="10">
    <location>
        <begin position="224"/>
        <end position="245"/>
    </location>
</feature>
<dbReference type="Gene3D" id="1.20.140.150">
    <property type="match status" value="1"/>
</dbReference>
<feature type="transmembrane region" description="Helical" evidence="11">
    <location>
        <begin position="81"/>
        <end position="101"/>
    </location>
</feature>
<accession>A0A7L1TRC9</accession>
<dbReference type="InterPro" id="IPR003928">
    <property type="entry name" value="Claudin18"/>
</dbReference>
<dbReference type="AlphaFoldDB" id="A0A7L1TRC9"/>
<feature type="non-terminal residue" evidence="13">
    <location>
        <position position="254"/>
    </location>
</feature>
<gene>
    <name evidence="13" type="primary">Cldn18</name>
    <name evidence="13" type="ORF">PHANIT_R11398</name>
</gene>
<dbReference type="GO" id="GO:0005886">
    <property type="term" value="C:plasma membrane"/>
    <property type="evidence" value="ECO:0007669"/>
    <property type="project" value="UniProtKB-SubCell"/>
</dbReference>
<evidence type="ECO:0000256" key="9">
    <source>
        <dbReference type="ARBA" id="ARBA00023136"/>
    </source>
</evidence>
<evidence type="ECO:0000256" key="11">
    <source>
        <dbReference type="SAM" id="Phobius"/>
    </source>
</evidence>
<keyword evidence="5" id="KW-1003">Cell membrane</keyword>
<name>A0A7L1TRC9_PHANI</name>
<dbReference type="Pfam" id="PF00822">
    <property type="entry name" value="PMP22_Claudin"/>
    <property type="match status" value="1"/>
</dbReference>
<evidence type="ECO:0000256" key="8">
    <source>
        <dbReference type="ARBA" id="ARBA00022989"/>
    </source>
</evidence>
<organism evidence="13 14">
    <name type="scientific">Phainopepla nitens</name>
    <name type="common">Phainopepla</name>
    <dbReference type="NCBI Taxonomy" id="161653"/>
    <lineage>
        <taxon>Eukaryota</taxon>
        <taxon>Metazoa</taxon>
        <taxon>Chordata</taxon>
        <taxon>Craniata</taxon>
        <taxon>Vertebrata</taxon>
        <taxon>Euteleostomi</taxon>
        <taxon>Archelosauria</taxon>
        <taxon>Archosauria</taxon>
        <taxon>Dinosauria</taxon>
        <taxon>Saurischia</taxon>
        <taxon>Theropoda</taxon>
        <taxon>Coelurosauria</taxon>
        <taxon>Aves</taxon>
        <taxon>Neognathae</taxon>
        <taxon>Neoaves</taxon>
        <taxon>Telluraves</taxon>
        <taxon>Australaves</taxon>
        <taxon>Passeriformes</taxon>
        <taxon>Bombycillidae</taxon>
        <taxon>Phainopepla</taxon>
    </lineage>
</organism>
<dbReference type="InterPro" id="IPR006187">
    <property type="entry name" value="Claudin"/>
</dbReference>
<evidence type="ECO:0000256" key="6">
    <source>
        <dbReference type="ARBA" id="ARBA00022692"/>
    </source>
</evidence>
<evidence type="ECO:0000313" key="13">
    <source>
        <dbReference type="EMBL" id="NXO63982.1"/>
    </source>
</evidence>
<evidence type="ECO:0000256" key="7">
    <source>
        <dbReference type="ARBA" id="ARBA00022949"/>
    </source>
</evidence>
<dbReference type="PRINTS" id="PR01077">
    <property type="entry name" value="CLAUDIN"/>
</dbReference>
<proteinExistence type="inferred from homology"/>
<reference evidence="13 14" key="1">
    <citation type="submission" date="2019-09" db="EMBL/GenBank/DDBJ databases">
        <title>Bird 10,000 Genomes (B10K) Project - Family phase.</title>
        <authorList>
            <person name="Zhang G."/>
        </authorList>
    </citation>
    <scope>NUCLEOTIDE SEQUENCE [LARGE SCALE GENOMIC DNA]</scope>
    <source>
        <strain evidence="13">B10K-DU-002-32</strain>
        <tissue evidence="13">Muscle</tissue>
    </source>
</reference>
<evidence type="ECO:0000256" key="1">
    <source>
        <dbReference type="ARBA" id="ARBA00004435"/>
    </source>
</evidence>
<sequence length="254" mass="27734">MSTTICQVMGFLVSLLGVGGSIMATAMDTWSTQDLYDNPVTAVFQYQGLWRSCVRQSSGFTECRPYFTILGLPAMFQAVRALMIVGIVLGILGLLVCIFALKCIRIGSMEDTAKANMTLTSGIMFIIAGKWELSCLPRGRLCISLELRTGQAFPHLFCRYTFGSALFVGWVAGGLALVGGIMMCLACKGLIPEESRYKAVSYNASGRNISYRTGPYKAGSGYEADPKTRKGVGYEEGPRSEDGRRSYPSKYDYV</sequence>
<dbReference type="GO" id="GO:0005198">
    <property type="term" value="F:structural molecule activity"/>
    <property type="evidence" value="ECO:0007669"/>
    <property type="project" value="InterPro"/>
</dbReference>
<evidence type="ECO:0000256" key="2">
    <source>
        <dbReference type="ARBA" id="ARBA00004651"/>
    </source>
</evidence>
<comment type="similarity">
    <text evidence="3">Belongs to the claudin family.</text>
</comment>
<dbReference type="PROSITE" id="PS01346">
    <property type="entry name" value="CLAUDIN"/>
    <property type="match status" value="1"/>
</dbReference>
<feature type="transmembrane region" description="Helical" evidence="11">
    <location>
        <begin position="167"/>
        <end position="191"/>
    </location>
</feature>
<keyword evidence="12" id="KW-0732">Signal</keyword>
<dbReference type="PRINTS" id="PR01448">
    <property type="entry name" value="CLAUDIN18"/>
</dbReference>
<keyword evidence="4" id="KW-0796">Tight junction</keyword>
<feature type="non-terminal residue" evidence="13">
    <location>
        <position position="1"/>
    </location>
</feature>
<keyword evidence="6 11" id="KW-0812">Transmembrane</keyword>
<comment type="subcellular location">
    <subcellularLocation>
        <location evidence="1">Cell junction</location>
        <location evidence="1">Tight junction</location>
    </subcellularLocation>
    <subcellularLocation>
        <location evidence="2">Cell membrane</location>
        <topology evidence="2">Multi-pass membrane protein</topology>
    </subcellularLocation>
</comment>
<evidence type="ECO:0000256" key="3">
    <source>
        <dbReference type="ARBA" id="ARBA00008295"/>
    </source>
</evidence>
<keyword evidence="8 11" id="KW-1133">Transmembrane helix</keyword>
<feature type="signal peptide" evidence="12">
    <location>
        <begin position="1"/>
        <end position="20"/>
    </location>
</feature>
<evidence type="ECO:0000256" key="5">
    <source>
        <dbReference type="ARBA" id="ARBA00022475"/>
    </source>
</evidence>
<feature type="region of interest" description="Disordered" evidence="10">
    <location>
        <begin position="212"/>
        <end position="254"/>
    </location>
</feature>
<evidence type="ECO:0000256" key="10">
    <source>
        <dbReference type="SAM" id="MobiDB-lite"/>
    </source>
</evidence>
<dbReference type="EMBL" id="VXBQ01003802">
    <property type="protein sequence ID" value="NXO63982.1"/>
    <property type="molecule type" value="Genomic_DNA"/>
</dbReference>
<keyword evidence="14" id="KW-1185">Reference proteome</keyword>
<dbReference type="InterPro" id="IPR017974">
    <property type="entry name" value="Claudin_CS"/>
</dbReference>
<evidence type="ECO:0000256" key="12">
    <source>
        <dbReference type="SAM" id="SignalP"/>
    </source>
</evidence>
<evidence type="ECO:0000313" key="14">
    <source>
        <dbReference type="Proteomes" id="UP000579685"/>
    </source>
</evidence>
<keyword evidence="7" id="KW-0965">Cell junction</keyword>
<dbReference type="PANTHER" id="PTHR12002">
    <property type="entry name" value="CLAUDIN"/>
    <property type="match status" value="1"/>
</dbReference>
<dbReference type="Proteomes" id="UP000579685">
    <property type="component" value="Unassembled WGS sequence"/>
</dbReference>
<dbReference type="InterPro" id="IPR004031">
    <property type="entry name" value="PMP22/EMP/MP20/Claudin"/>
</dbReference>
<dbReference type="GO" id="GO:0005923">
    <property type="term" value="C:bicellular tight junction"/>
    <property type="evidence" value="ECO:0007669"/>
    <property type="project" value="UniProtKB-SubCell"/>
</dbReference>
<evidence type="ECO:0000256" key="4">
    <source>
        <dbReference type="ARBA" id="ARBA00022427"/>
    </source>
</evidence>
<comment type="caution">
    <text evidence="13">The sequence shown here is derived from an EMBL/GenBank/DDBJ whole genome shotgun (WGS) entry which is preliminary data.</text>
</comment>
<keyword evidence="9 11" id="KW-0472">Membrane</keyword>
<protein>
    <submittedName>
        <fullName evidence="13">CLD18 protein</fullName>
    </submittedName>
</protein>